<dbReference type="WBParaSite" id="Csp11.Scaffold629.g9750.t1">
    <property type="protein sequence ID" value="Csp11.Scaffold629.g9750.t1"/>
    <property type="gene ID" value="Csp11.Scaffold629.g9750"/>
</dbReference>
<protein>
    <submittedName>
        <fullName evidence="3">Serpentine receptor class gamma</fullName>
    </submittedName>
</protein>
<evidence type="ECO:0000313" key="2">
    <source>
        <dbReference type="Proteomes" id="UP000095282"/>
    </source>
</evidence>
<keyword evidence="1" id="KW-1133">Transmembrane helix</keyword>
<keyword evidence="1" id="KW-0472">Membrane</keyword>
<accession>A0A1I7UIU4</accession>
<dbReference type="AlphaFoldDB" id="A0A1I7UIU4"/>
<keyword evidence="2" id="KW-1185">Reference proteome</keyword>
<reference evidence="3" key="1">
    <citation type="submission" date="2016-11" db="UniProtKB">
        <authorList>
            <consortium name="WormBaseParasite"/>
        </authorList>
    </citation>
    <scope>IDENTIFICATION</scope>
</reference>
<keyword evidence="1" id="KW-0812">Transmembrane</keyword>
<sequence>MGPIHFFFLFRACILPMYILNDSLALALLCSLFHSAICLAHLKVKSPRKFTVAFAALIGIMAIELLDFIFNSNSITRHYGAEIGTDLLGISKKPIIFLLDLIGMSSPSFSLTHNFRMVAGRNPNVPATPRTSP</sequence>
<evidence type="ECO:0000313" key="3">
    <source>
        <dbReference type="WBParaSite" id="Csp11.Scaffold629.g9750.t1"/>
    </source>
</evidence>
<name>A0A1I7UIU4_9PELO</name>
<dbReference type="Proteomes" id="UP000095282">
    <property type="component" value="Unplaced"/>
</dbReference>
<feature type="transmembrane region" description="Helical" evidence="1">
    <location>
        <begin position="50"/>
        <end position="70"/>
    </location>
</feature>
<proteinExistence type="predicted"/>
<organism evidence="2 3">
    <name type="scientific">Caenorhabditis tropicalis</name>
    <dbReference type="NCBI Taxonomy" id="1561998"/>
    <lineage>
        <taxon>Eukaryota</taxon>
        <taxon>Metazoa</taxon>
        <taxon>Ecdysozoa</taxon>
        <taxon>Nematoda</taxon>
        <taxon>Chromadorea</taxon>
        <taxon>Rhabditida</taxon>
        <taxon>Rhabditina</taxon>
        <taxon>Rhabditomorpha</taxon>
        <taxon>Rhabditoidea</taxon>
        <taxon>Rhabditidae</taxon>
        <taxon>Peloderinae</taxon>
        <taxon>Caenorhabditis</taxon>
    </lineage>
</organism>
<evidence type="ECO:0000256" key="1">
    <source>
        <dbReference type="SAM" id="Phobius"/>
    </source>
</evidence>